<keyword evidence="12" id="KW-1185">Reference proteome</keyword>
<dbReference type="SMART" id="SM00448">
    <property type="entry name" value="REC"/>
    <property type="match status" value="1"/>
</dbReference>
<dbReference type="InterPro" id="IPR004358">
    <property type="entry name" value="Sig_transdc_His_kin-like_C"/>
</dbReference>
<feature type="domain" description="Histidine kinase" evidence="9">
    <location>
        <begin position="371"/>
        <end position="638"/>
    </location>
</feature>
<accession>A0A067Q5F6</accession>
<name>A0A067Q5F6_9AGAM</name>
<feature type="modified residue" description="4-aspartylphosphate" evidence="6">
    <location>
        <position position="796"/>
    </location>
</feature>
<dbReference type="Pfam" id="PF02518">
    <property type="entry name" value="HATPase_c"/>
    <property type="match status" value="1"/>
</dbReference>
<feature type="transmembrane region" description="Helical" evidence="8">
    <location>
        <begin position="199"/>
        <end position="218"/>
    </location>
</feature>
<feature type="transmembrane region" description="Helical" evidence="8">
    <location>
        <begin position="285"/>
        <end position="303"/>
    </location>
</feature>
<evidence type="ECO:0000313" key="11">
    <source>
        <dbReference type="EMBL" id="KDQ58727.1"/>
    </source>
</evidence>
<dbReference type="SUPFAM" id="SSF55874">
    <property type="entry name" value="ATPase domain of HSP90 chaperone/DNA topoisomerase II/histidine kinase"/>
    <property type="match status" value="1"/>
</dbReference>
<dbReference type="Pfam" id="PF00512">
    <property type="entry name" value="HisKA"/>
    <property type="match status" value="1"/>
</dbReference>
<keyword evidence="8" id="KW-1133">Transmembrane helix</keyword>
<dbReference type="OrthoDB" id="60033at2759"/>
<dbReference type="CDD" id="cd00082">
    <property type="entry name" value="HisKA"/>
    <property type="match status" value="1"/>
</dbReference>
<reference evidence="12" key="1">
    <citation type="journal article" date="2014" name="Proc. Natl. Acad. Sci. U.S.A.">
        <title>Extensive sampling of basidiomycete genomes demonstrates inadequacy of the white-rot/brown-rot paradigm for wood decay fungi.</title>
        <authorList>
            <person name="Riley R."/>
            <person name="Salamov A.A."/>
            <person name="Brown D.W."/>
            <person name="Nagy L.G."/>
            <person name="Floudas D."/>
            <person name="Held B.W."/>
            <person name="Levasseur A."/>
            <person name="Lombard V."/>
            <person name="Morin E."/>
            <person name="Otillar R."/>
            <person name="Lindquist E.A."/>
            <person name="Sun H."/>
            <person name="LaButti K.M."/>
            <person name="Schmutz J."/>
            <person name="Jabbour D."/>
            <person name="Luo H."/>
            <person name="Baker S.E."/>
            <person name="Pisabarro A.G."/>
            <person name="Walton J.D."/>
            <person name="Blanchette R.A."/>
            <person name="Henrissat B."/>
            <person name="Martin F."/>
            <person name="Cullen D."/>
            <person name="Hibbett D.S."/>
            <person name="Grigoriev I.V."/>
        </authorList>
    </citation>
    <scope>NUCLEOTIDE SEQUENCE [LARGE SCALE GENOMIC DNA]</scope>
    <source>
        <strain evidence="12">MUCL 33604</strain>
    </source>
</reference>
<dbReference type="SUPFAM" id="SSF47384">
    <property type="entry name" value="Homodimeric domain of signal transducing histidine kinase"/>
    <property type="match status" value="1"/>
</dbReference>
<evidence type="ECO:0000313" key="12">
    <source>
        <dbReference type="Proteomes" id="UP000027265"/>
    </source>
</evidence>
<dbReference type="PROSITE" id="PS50110">
    <property type="entry name" value="RESPONSE_REGULATORY"/>
    <property type="match status" value="1"/>
</dbReference>
<dbReference type="SUPFAM" id="SSF52172">
    <property type="entry name" value="CheY-like"/>
    <property type="match status" value="1"/>
</dbReference>
<dbReference type="InterPro" id="IPR011006">
    <property type="entry name" value="CheY-like_superfamily"/>
</dbReference>
<proteinExistence type="predicted"/>
<dbReference type="InterPro" id="IPR036890">
    <property type="entry name" value="HATPase_C_sf"/>
</dbReference>
<feature type="transmembrane region" description="Helical" evidence="8">
    <location>
        <begin position="171"/>
        <end position="190"/>
    </location>
</feature>
<evidence type="ECO:0000256" key="8">
    <source>
        <dbReference type="SAM" id="Phobius"/>
    </source>
</evidence>
<dbReference type="PRINTS" id="PR00344">
    <property type="entry name" value="BCTRLSENSOR"/>
</dbReference>
<evidence type="ECO:0000256" key="2">
    <source>
        <dbReference type="ARBA" id="ARBA00012438"/>
    </source>
</evidence>
<gene>
    <name evidence="11" type="ORF">JAAARDRAFT_206584</name>
</gene>
<dbReference type="Pfam" id="PF00072">
    <property type="entry name" value="Response_reg"/>
    <property type="match status" value="1"/>
</dbReference>
<dbReference type="Gene3D" id="3.40.50.2300">
    <property type="match status" value="1"/>
</dbReference>
<dbReference type="InterPro" id="IPR001789">
    <property type="entry name" value="Sig_transdc_resp-reg_receiver"/>
</dbReference>
<keyword evidence="8" id="KW-0812">Transmembrane</keyword>
<dbReference type="InterPro" id="IPR003661">
    <property type="entry name" value="HisK_dim/P_dom"/>
</dbReference>
<comment type="catalytic activity">
    <reaction evidence="1">
        <text>ATP + protein L-histidine = ADP + protein N-phospho-L-histidine.</text>
        <dbReference type="EC" id="2.7.13.3"/>
    </reaction>
</comment>
<dbReference type="InterPro" id="IPR036097">
    <property type="entry name" value="HisK_dim/P_sf"/>
</dbReference>
<feature type="domain" description="Response regulatory" evidence="10">
    <location>
        <begin position="739"/>
        <end position="861"/>
    </location>
</feature>
<dbReference type="STRING" id="933084.A0A067Q5F6"/>
<dbReference type="GO" id="GO:0000155">
    <property type="term" value="F:phosphorelay sensor kinase activity"/>
    <property type="evidence" value="ECO:0007669"/>
    <property type="project" value="InterPro"/>
</dbReference>
<evidence type="ECO:0000256" key="6">
    <source>
        <dbReference type="PROSITE-ProRule" id="PRU00169"/>
    </source>
</evidence>
<keyword evidence="5" id="KW-0418">Kinase</keyword>
<dbReference type="PANTHER" id="PTHR43047:SF66">
    <property type="entry name" value="HISKA"/>
    <property type="match status" value="1"/>
</dbReference>
<dbReference type="AlphaFoldDB" id="A0A067Q5F6"/>
<dbReference type="SMART" id="SM00388">
    <property type="entry name" value="HisKA"/>
    <property type="match status" value="1"/>
</dbReference>
<protein>
    <recommendedName>
        <fullName evidence="2">histidine kinase</fullName>
        <ecNumber evidence="2">2.7.13.3</ecNumber>
    </recommendedName>
</protein>
<dbReference type="EC" id="2.7.13.3" evidence="2"/>
<evidence type="ECO:0000259" key="9">
    <source>
        <dbReference type="PROSITE" id="PS50109"/>
    </source>
</evidence>
<dbReference type="InParanoid" id="A0A067Q5F6"/>
<dbReference type="CDD" id="cd17546">
    <property type="entry name" value="REC_hyHK_CKI1_RcsC-like"/>
    <property type="match status" value="1"/>
</dbReference>
<dbReference type="HOGENOM" id="CLU_006108_0_0_1"/>
<evidence type="ECO:0000256" key="1">
    <source>
        <dbReference type="ARBA" id="ARBA00000085"/>
    </source>
</evidence>
<feature type="region of interest" description="Disordered" evidence="7">
    <location>
        <begin position="94"/>
        <end position="124"/>
    </location>
</feature>
<dbReference type="InterPro" id="IPR005467">
    <property type="entry name" value="His_kinase_dom"/>
</dbReference>
<dbReference type="SMART" id="SM00387">
    <property type="entry name" value="HATPase_c"/>
    <property type="match status" value="1"/>
</dbReference>
<sequence>MPSSSPTLAVHRDDLERQLRFDEMNQRDTFTRFWRELVKRVTVASTGTPTDGLGDVSETSTSVPTFLAAQKQAGSEKDGGDWFVNEVVLTGEDSQHRDLGSDKATSRPSDSDSHSIHRGASGDSHQYQGGLCEWLRWRCWPVVYLFFDPKFEDAEREADFQNQCWYSSKALTFYAALYLVLNWVLFVTLFRPESRYEQIAYYGGLAFFTLPIPFMVAADLPNKYGPLFQIWFCIAVWYSGITEVIEMRQCDFFTDNHCHGKEFLAMMYYITALPAMMMFVVSRRFYNLIAQVITLVLLVALVLPNQGVFVRNILSFIVFSIFVQGLHYAREMTERRMYLLNAQLKVAYRAQQKAQIAESKASDAKRRFASYIFHEVRVPLNTAMLAYQNLRTSNAFKDEHLRHHNSVEIYALEASLTMMQQVLNDVLDLQKMDAGRFESSPRPFPLHRAINSIMGPIAVATSAKSLDLRVEFDERIDTVLTSYNASEGVWVIGDEIRLRQVLTNLASNAVKFTPEGKGEVMVRTKLLAPLPPDNAECVDEFPPSRDNPLINRLDGGQSTLVVRIEVEDSGPGIRPSDLVDNRLFQPFVQTGVGKKDGSGSGLGLAIVQQIVALSGGRLGVQSRNGAGAIFWVEFSYPMATMADVDAARNAHTITPTPPACLIPPKISDLDPERYASLPTPMDHHFVVPHRSESSATPTPPPLYVSKGTVALPPPQDIVFPALVELMSVLAPISTDEPLRILVVDDDALTRTLMARMLTKLGCVVETANDGQQCLDILLKPQLDGDPFRTYDLISLDNQMPVMTGEEAVRKLRSLGRTDLVVGCTGNALTEDQASYIEAGADYILTKPIMLRDLKPVLQIAFERRTQRGGA</sequence>
<evidence type="ECO:0000256" key="4">
    <source>
        <dbReference type="ARBA" id="ARBA00022679"/>
    </source>
</evidence>
<keyword evidence="3 6" id="KW-0597">Phosphoprotein</keyword>
<dbReference type="Gene3D" id="3.30.565.10">
    <property type="entry name" value="Histidine kinase-like ATPase, C-terminal domain"/>
    <property type="match status" value="1"/>
</dbReference>
<evidence type="ECO:0000259" key="10">
    <source>
        <dbReference type="PROSITE" id="PS50110"/>
    </source>
</evidence>
<dbReference type="PANTHER" id="PTHR43047">
    <property type="entry name" value="TWO-COMPONENT HISTIDINE PROTEIN KINASE"/>
    <property type="match status" value="1"/>
</dbReference>
<keyword evidence="4" id="KW-0808">Transferase</keyword>
<dbReference type="PROSITE" id="PS50109">
    <property type="entry name" value="HIS_KIN"/>
    <property type="match status" value="1"/>
</dbReference>
<feature type="compositionally biased region" description="Basic and acidic residues" evidence="7">
    <location>
        <begin position="94"/>
        <end position="115"/>
    </location>
</feature>
<dbReference type="GO" id="GO:0005886">
    <property type="term" value="C:plasma membrane"/>
    <property type="evidence" value="ECO:0007669"/>
    <property type="project" value="TreeGrafter"/>
</dbReference>
<dbReference type="GO" id="GO:0009927">
    <property type="term" value="F:histidine phosphotransfer kinase activity"/>
    <property type="evidence" value="ECO:0007669"/>
    <property type="project" value="TreeGrafter"/>
</dbReference>
<evidence type="ECO:0000256" key="7">
    <source>
        <dbReference type="SAM" id="MobiDB-lite"/>
    </source>
</evidence>
<evidence type="ECO:0000256" key="5">
    <source>
        <dbReference type="ARBA" id="ARBA00022777"/>
    </source>
</evidence>
<dbReference type="EMBL" id="KL197717">
    <property type="protein sequence ID" value="KDQ58727.1"/>
    <property type="molecule type" value="Genomic_DNA"/>
</dbReference>
<dbReference type="Gene3D" id="1.10.287.130">
    <property type="match status" value="1"/>
</dbReference>
<dbReference type="Proteomes" id="UP000027265">
    <property type="component" value="Unassembled WGS sequence"/>
</dbReference>
<keyword evidence="8" id="KW-0472">Membrane</keyword>
<organism evidence="11 12">
    <name type="scientific">Jaapia argillacea MUCL 33604</name>
    <dbReference type="NCBI Taxonomy" id="933084"/>
    <lineage>
        <taxon>Eukaryota</taxon>
        <taxon>Fungi</taxon>
        <taxon>Dikarya</taxon>
        <taxon>Basidiomycota</taxon>
        <taxon>Agaricomycotina</taxon>
        <taxon>Agaricomycetes</taxon>
        <taxon>Agaricomycetidae</taxon>
        <taxon>Jaapiales</taxon>
        <taxon>Jaapiaceae</taxon>
        <taxon>Jaapia</taxon>
    </lineage>
</organism>
<dbReference type="InterPro" id="IPR003594">
    <property type="entry name" value="HATPase_dom"/>
</dbReference>
<evidence type="ECO:0000256" key="3">
    <source>
        <dbReference type="ARBA" id="ARBA00022553"/>
    </source>
</evidence>